<dbReference type="EMBL" id="KE125616">
    <property type="protein sequence ID" value="EPB67648.1"/>
    <property type="molecule type" value="Genomic_DNA"/>
</dbReference>
<accession>A0A0D6L977</accession>
<evidence type="ECO:0000313" key="1">
    <source>
        <dbReference type="EMBL" id="EPB67648.1"/>
    </source>
</evidence>
<proteinExistence type="predicted"/>
<dbReference type="Proteomes" id="UP000054495">
    <property type="component" value="Unassembled WGS sequence"/>
</dbReference>
<keyword evidence="2" id="KW-1185">Reference proteome</keyword>
<organism evidence="1 2">
    <name type="scientific">Ancylostoma ceylanicum</name>
    <dbReference type="NCBI Taxonomy" id="53326"/>
    <lineage>
        <taxon>Eukaryota</taxon>
        <taxon>Metazoa</taxon>
        <taxon>Ecdysozoa</taxon>
        <taxon>Nematoda</taxon>
        <taxon>Chromadorea</taxon>
        <taxon>Rhabditida</taxon>
        <taxon>Rhabditina</taxon>
        <taxon>Rhabditomorpha</taxon>
        <taxon>Strongyloidea</taxon>
        <taxon>Ancylostomatidae</taxon>
        <taxon>Ancylostomatinae</taxon>
        <taxon>Ancylostoma</taxon>
    </lineage>
</organism>
<name>A0A0D6L977_9BILA</name>
<protein>
    <submittedName>
        <fullName evidence="1">Uncharacterized protein</fullName>
    </submittedName>
</protein>
<evidence type="ECO:0000313" key="2">
    <source>
        <dbReference type="Proteomes" id="UP000054495"/>
    </source>
</evidence>
<reference evidence="1 2" key="1">
    <citation type="submission" date="2013-05" db="EMBL/GenBank/DDBJ databases">
        <title>Draft genome of the parasitic nematode Anyclostoma ceylanicum.</title>
        <authorList>
            <person name="Mitreva M."/>
        </authorList>
    </citation>
    <scope>NUCLEOTIDE SEQUENCE [LARGE SCALE GENOMIC DNA]</scope>
</reference>
<gene>
    <name evidence="1" type="ORF">ANCCEY_13262</name>
</gene>
<dbReference type="AlphaFoldDB" id="A0A0D6L977"/>
<sequence>MVVDGNISVDEWCDCFSFADDLRHEPPCHKAKHAVDPHMAVLFQGACEQSLIVLWIRTVQQRVMNFVYGTATMW</sequence>